<dbReference type="CDD" id="cd00090">
    <property type="entry name" value="HTH_ARSR"/>
    <property type="match status" value="1"/>
</dbReference>
<evidence type="ECO:0000313" key="5">
    <source>
        <dbReference type="EMBL" id="PKU23616.1"/>
    </source>
</evidence>
<dbReference type="SUPFAM" id="SSF46785">
    <property type="entry name" value="Winged helix' DNA-binding domain"/>
    <property type="match status" value="1"/>
</dbReference>
<proteinExistence type="predicted"/>
<dbReference type="PROSITE" id="PS50956">
    <property type="entry name" value="HTH_ASNC_2"/>
    <property type="match status" value="1"/>
</dbReference>
<dbReference type="GO" id="GO:0043565">
    <property type="term" value="F:sequence-specific DNA binding"/>
    <property type="evidence" value="ECO:0007669"/>
    <property type="project" value="InterPro"/>
</dbReference>
<dbReference type="EMBL" id="PIUM01000018">
    <property type="protein sequence ID" value="PKU23616.1"/>
    <property type="molecule type" value="Genomic_DNA"/>
</dbReference>
<dbReference type="InterPro" id="IPR011008">
    <property type="entry name" value="Dimeric_a/b-barrel"/>
</dbReference>
<sequence>MIETIFDFDRLDAKDRQILRLLQENGRISNAELAEKVCLSPSACLRRVQLLEQAGVIERYVALLNPAPVRRGLTVFIEISLERQTDVALDAFEQAVRACPEVMQCSLMAGDTDYLLEVSVADSNDYERLHRQVLARLPGAARLRTRFTIRGICKRTAFPV</sequence>
<keyword evidence="3" id="KW-0804">Transcription</keyword>
<keyword evidence="1" id="KW-0805">Transcription regulation</keyword>
<dbReference type="InterPro" id="IPR011991">
    <property type="entry name" value="ArsR-like_HTH"/>
</dbReference>
<dbReference type="GO" id="GO:0006355">
    <property type="term" value="P:regulation of DNA-templated transcription"/>
    <property type="evidence" value="ECO:0007669"/>
    <property type="project" value="UniProtKB-ARBA"/>
</dbReference>
<evidence type="ECO:0000259" key="4">
    <source>
        <dbReference type="PROSITE" id="PS50956"/>
    </source>
</evidence>
<dbReference type="InterPro" id="IPR036390">
    <property type="entry name" value="WH_DNA-bd_sf"/>
</dbReference>
<dbReference type="AlphaFoldDB" id="A0A2N3PTB1"/>
<protein>
    <submittedName>
        <fullName evidence="5">AsnC family transcriptional regulator</fullName>
    </submittedName>
</protein>
<gene>
    <name evidence="5" type="ORF">CWS72_15145</name>
</gene>
<dbReference type="InterPro" id="IPR019888">
    <property type="entry name" value="Tscrpt_reg_AsnC-like"/>
</dbReference>
<dbReference type="SUPFAM" id="SSF54909">
    <property type="entry name" value="Dimeric alpha+beta barrel"/>
    <property type="match status" value="1"/>
</dbReference>
<reference evidence="6" key="1">
    <citation type="submission" date="2017-12" db="EMBL/GenBank/DDBJ databases">
        <title>Draft genome sequence of Telmatospirillum siberiense 26-4b1T, an acidotolerant peatland alphaproteobacterium potentially involved in sulfur cycling.</title>
        <authorList>
            <person name="Hausmann B."/>
            <person name="Pjevac P."/>
            <person name="Schreck K."/>
            <person name="Herbold C.W."/>
            <person name="Daims H."/>
            <person name="Wagner M."/>
            <person name="Pester M."/>
            <person name="Loy A."/>
        </authorList>
    </citation>
    <scope>NUCLEOTIDE SEQUENCE [LARGE SCALE GENOMIC DNA]</scope>
    <source>
        <strain evidence="6">26-4b1</strain>
    </source>
</reference>
<evidence type="ECO:0000313" key="6">
    <source>
        <dbReference type="Proteomes" id="UP000233293"/>
    </source>
</evidence>
<dbReference type="Proteomes" id="UP000233293">
    <property type="component" value="Unassembled WGS sequence"/>
</dbReference>
<dbReference type="InterPro" id="IPR019887">
    <property type="entry name" value="Tscrpt_reg_AsnC/Lrp_C"/>
</dbReference>
<evidence type="ECO:0000256" key="2">
    <source>
        <dbReference type="ARBA" id="ARBA00023125"/>
    </source>
</evidence>
<dbReference type="FunFam" id="1.10.10.10:FF:000186">
    <property type="entry name" value="AsnC family transcriptional regulator"/>
    <property type="match status" value="1"/>
</dbReference>
<dbReference type="SMART" id="SM00344">
    <property type="entry name" value="HTH_ASNC"/>
    <property type="match status" value="1"/>
</dbReference>
<dbReference type="PANTHER" id="PTHR30154">
    <property type="entry name" value="LEUCINE-RESPONSIVE REGULATORY PROTEIN"/>
    <property type="match status" value="1"/>
</dbReference>
<dbReference type="Pfam" id="PF01037">
    <property type="entry name" value="AsnC_trans_reg"/>
    <property type="match status" value="1"/>
</dbReference>
<dbReference type="RefSeq" id="WP_101251468.1">
    <property type="nucleotide sequence ID" value="NZ_PIUM01000018.1"/>
</dbReference>
<organism evidence="5 6">
    <name type="scientific">Telmatospirillum siberiense</name>
    <dbReference type="NCBI Taxonomy" id="382514"/>
    <lineage>
        <taxon>Bacteria</taxon>
        <taxon>Pseudomonadati</taxon>
        <taxon>Pseudomonadota</taxon>
        <taxon>Alphaproteobacteria</taxon>
        <taxon>Rhodospirillales</taxon>
        <taxon>Rhodospirillaceae</taxon>
        <taxon>Telmatospirillum</taxon>
    </lineage>
</organism>
<dbReference type="OrthoDB" id="9813313at2"/>
<evidence type="ECO:0000256" key="3">
    <source>
        <dbReference type="ARBA" id="ARBA00023163"/>
    </source>
</evidence>
<dbReference type="Gene3D" id="3.30.70.920">
    <property type="match status" value="1"/>
</dbReference>
<dbReference type="PRINTS" id="PR00033">
    <property type="entry name" value="HTHASNC"/>
</dbReference>
<name>A0A2N3PTB1_9PROT</name>
<dbReference type="GO" id="GO:0043200">
    <property type="term" value="P:response to amino acid"/>
    <property type="evidence" value="ECO:0007669"/>
    <property type="project" value="TreeGrafter"/>
</dbReference>
<evidence type="ECO:0000256" key="1">
    <source>
        <dbReference type="ARBA" id="ARBA00023015"/>
    </source>
</evidence>
<keyword evidence="6" id="KW-1185">Reference proteome</keyword>
<dbReference type="GO" id="GO:0005829">
    <property type="term" value="C:cytosol"/>
    <property type="evidence" value="ECO:0007669"/>
    <property type="project" value="TreeGrafter"/>
</dbReference>
<dbReference type="Gene3D" id="1.10.10.10">
    <property type="entry name" value="Winged helix-like DNA-binding domain superfamily/Winged helix DNA-binding domain"/>
    <property type="match status" value="1"/>
</dbReference>
<keyword evidence="2" id="KW-0238">DNA-binding</keyword>
<accession>A0A2N3PTB1</accession>
<dbReference type="PANTHER" id="PTHR30154:SF34">
    <property type="entry name" value="TRANSCRIPTIONAL REGULATOR AZLB"/>
    <property type="match status" value="1"/>
</dbReference>
<dbReference type="Pfam" id="PF13412">
    <property type="entry name" value="HTH_24"/>
    <property type="match status" value="1"/>
</dbReference>
<dbReference type="InterPro" id="IPR000485">
    <property type="entry name" value="AsnC-type_HTH_dom"/>
</dbReference>
<feature type="domain" description="HTH asnC-type" evidence="4">
    <location>
        <begin position="11"/>
        <end position="74"/>
    </location>
</feature>
<comment type="caution">
    <text evidence="5">The sequence shown here is derived from an EMBL/GenBank/DDBJ whole genome shotgun (WGS) entry which is preliminary data.</text>
</comment>
<dbReference type="InterPro" id="IPR036388">
    <property type="entry name" value="WH-like_DNA-bd_sf"/>
</dbReference>